<sequence>MSLCAVVLLCVVFIHQVRASEDVYISGYTGQSVVLKSGADSSWKLTRVQWSIYQNTTFIAGLKEGHVIIYQFWRHQGRLQLDNTTGDLTICNVTVDDSMIYNVALVTSDDTRKQLKVHLSIQEPLQKPVIKKTLLSLSDSQCHVGLECTAYNQSVSLSWMPDGEFNGSYISGIPNAVDSPLVLFASFNGKVSVTFNCTASSDQQTVTRQITVQCSEEKLMCEVCTIFCSCVSSVMLSIVFTAAVVLVLAYAFKNKDTISAACSEGLHKCPTVYTVTPRTET</sequence>
<dbReference type="KEGG" id="caua:113096678"/>
<reference evidence="5" key="1">
    <citation type="submission" date="2025-08" db="UniProtKB">
        <authorList>
            <consortium name="RefSeq"/>
        </authorList>
    </citation>
    <scope>IDENTIFICATION</scope>
    <source>
        <strain evidence="5">Wakin</strain>
        <tissue evidence="5">Muscle</tissue>
    </source>
</reference>
<dbReference type="Proteomes" id="UP000515129">
    <property type="component" value="Unplaced"/>
</dbReference>
<evidence type="ECO:0000256" key="2">
    <source>
        <dbReference type="SAM" id="SignalP"/>
    </source>
</evidence>
<feature type="signal peptide" evidence="2">
    <location>
        <begin position="1"/>
        <end position="19"/>
    </location>
</feature>
<dbReference type="OrthoDB" id="8958824at2759"/>
<dbReference type="InterPro" id="IPR013783">
    <property type="entry name" value="Ig-like_fold"/>
</dbReference>
<evidence type="ECO:0000256" key="1">
    <source>
        <dbReference type="SAM" id="Phobius"/>
    </source>
</evidence>
<feature type="transmembrane region" description="Helical" evidence="1">
    <location>
        <begin position="234"/>
        <end position="252"/>
    </location>
</feature>
<name>A0A6P6PA17_CARAU</name>
<dbReference type="InterPro" id="IPR036179">
    <property type="entry name" value="Ig-like_dom_sf"/>
</dbReference>
<protein>
    <submittedName>
        <fullName evidence="5">Uncharacterized protein LOC113096678</fullName>
    </submittedName>
</protein>
<dbReference type="PROSITE" id="PS50835">
    <property type="entry name" value="IG_LIKE"/>
    <property type="match status" value="1"/>
</dbReference>
<feature type="domain" description="Ig-like" evidence="3">
    <location>
        <begin position="128"/>
        <end position="207"/>
    </location>
</feature>
<keyword evidence="1" id="KW-1133">Transmembrane helix</keyword>
<keyword evidence="4" id="KW-1185">Reference proteome</keyword>
<dbReference type="PANTHER" id="PTHR21063:SF4">
    <property type="entry name" value="CD48 ANTIGEN-RELATED"/>
    <property type="match status" value="1"/>
</dbReference>
<evidence type="ECO:0000259" key="3">
    <source>
        <dbReference type="PROSITE" id="PS50835"/>
    </source>
</evidence>
<dbReference type="Gene3D" id="2.60.40.10">
    <property type="entry name" value="Immunoglobulins"/>
    <property type="match status" value="1"/>
</dbReference>
<dbReference type="PANTHER" id="PTHR21063">
    <property type="entry name" value="LFA-3"/>
    <property type="match status" value="1"/>
</dbReference>
<keyword evidence="2" id="KW-0732">Signal</keyword>
<keyword evidence="1" id="KW-0812">Transmembrane</keyword>
<dbReference type="AlphaFoldDB" id="A0A6P6PA17"/>
<dbReference type="RefSeq" id="XP_026117873.1">
    <property type="nucleotide sequence ID" value="XM_026262088.1"/>
</dbReference>
<organism evidence="4 5">
    <name type="scientific">Carassius auratus</name>
    <name type="common">Goldfish</name>
    <dbReference type="NCBI Taxonomy" id="7957"/>
    <lineage>
        <taxon>Eukaryota</taxon>
        <taxon>Metazoa</taxon>
        <taxon>Chordata</taxon>
        <taxon>Craniata</taxon>
        <taxon>Vertebrata</taxon>
        <taxon>Euteleostomi</taxon>
        <taxon>Actinopterygii</taxon>
        <taxon>Neopterygii</taxon>
        <taxon>Teleostei</taxon>
        <taxon>Ostariophysi</taxon>
        <taxon>Cypriniformes</taxon>
        <taxon>Cyprinidae</taxon>
        <taxon>Cyprininae</taxon>
        <taxon>Carassius</taxon>
    </lineage>
</organism>
<evidence type="ECO:0000313" key="5">
    <source>
        <dbReference type="RefSeq" id="XP_026117873.1"/>
    </source>
</evidence>
<gene>
    <name evidence="5" type="primary">LOC113096678</name>
</gene>
<dbReference type="InterPro" id="IPR007110">
    <property type="entry name" value="Ig-like_dom"/>
</dbReference>
<accession>A0A6P6PA17</accession>
<evidence type="ECO:0000313" key="4">
    <source>
        <dbReference type="Proteomes" id="UP000515129"/>
    </source>
</evidence>
<keyword evidence="1" id="KW-0472">Membrane</keyword>
<feature type="chain" id="PRO_5028086898" evidence="2">
    <location>
        <begin position="20"/>
        <end position="281"/>
    </location>
</feature>
<dbReference type="GeneID" id="113096678"/>
<dbReference type="SUPFAM" id="SSF48726">
    <property type="entry name" value="Immunoglobulin"/>
    <property type="match status" value="1"/>
</dbReference>
<proteinExistence type="predicted"/>